<dbReference type="Proteomes" id="UP000031056">
    <property type="component" value="Unassembled WGS sequence"/>
</dbReference>
<feature type="coiled-coil region" evidence="1">
    <location>
        <begin position="307"/>
        <end position="334"/>
    </location>
</feature>
<feature type="coiled-coil region" evidence="1">
    <location>
        <begin position="467"/>
        <end position="605"/>
    </location>
</feature>
<name>A0A0B2UKI3_9MICR</name>
<reference evidence="3 4" key="1">
    <citation type="journal article" date="2014" name="MBio">
        <title>The Ordospora colligata genome; evolution of extreme reduction in microsporidia and host-to-parasite horizontal gene transfer.</title>
        <authorList>
            <person name="Pombert J.-F."/>
            <person name="Haag K.L."/>
            <person name="Beidas S."/>
            <person name="Ebert D."/>
            <person name="Keeling P.J."/>
        </authorList>
    </citation>
    <scope>NUCLEOTIDE SEQUENCE [LARGE SCALE GENOMIC DNA]</scope>
    <source>
        <strain evidence="3 4">OC4</strain>
    </source>
</reference>
<feature type="coiled-coil region" evidence="1">
    <location>
        <begin position="255"/>
        <end position="282"/>
    </location>
</feature>
<dbReference type="FunCoup" id="A0A0B2UKI3">
    <property type="interactions" value="171"/>
</dbReference>
<feature type="compositionally biased region" description="Basic and acidic residues" evidence="2">
    <location>
        <begin position="675"/>
        <end position="717"/>
    </location>
</feature>
<evidence type="ECO:0000313" key="4">
    <source>
        <dbReference type="Proteomes" id="UP000031056"/>
    </source>
</evidence>
<dbReference type="GeneID" id="26261889"/>
<evidence type="ECO:0000313" key="3">
    <source>
        <dbReference type="EMBL" id="KHN69520.1"/>
    </source>
</evidence>
<feature type="region of interest" description="Disordered" evidence="2">
    <location>
        <begin position="675"/>
        <end position="733"/>
    </location>
</feature>
<evidence type="ECO:0000256" key="2">
    <source>
        <dbReference type="SAM" id="MobiDB-lite"/>
    </source>
</evidence>
<sequence length="733" mass="86555">MPVSSLLKNALTPDEQRLIPGILVSKMDEEMRLYESECLKKTIEFEKKVERCEEVIADMTRRNIKQEIELTETRRLLSMTEMQREQCFQENACLKGEINSYRDKTGDSSQYFVKESEVEKLKKAFEEQTEEMNRKCAELERSNIRLADKILEQKKQMKYLVNSSEVPEASRDNLELIKLIQKLTKRNEELERWSEVSTDRSRVHDGADIKEEYKKKCDELNEMNRRGCMLEIEYNKVFKEKGEMESRVAIEVNEKKIMQRYMEEMKEEMMCLKIELGNVKAKNAILGDASLRLSEMNSEIVRCNLIMKEDRNRIRELKSQVVECEERYNKYILEERTTVTAIIGREIEGIKKSLGEYSGLLYGIELELKNAFEEQTRFKRMIFLQDEEVSQAKKIVEEYIDREGRLNWEIEMHRVNENKMRETVLAIGWDIRDMAQCIEDVLVDTSDVCFDIMNRIVKREDMKKGIIKKMFDEAEKVENELAEREASLYSLIEGRVDDAIEFLGKERNILKQENVFLRNKVEGLEDTFDLMDKMTALEKQNEGMKMQIESMRNQEANEEVVVTMHRMEQKIFLLKAELDKANEELKRSNDAIEKYKIVVEKLKKIKDAYIKLKAECSEKKCVEECMNGMYEQGDIEKSSVIPSIKEMYLGEENVNKSKEVNIERKADEIITDHDILGHETAVEKESPHVRGRRSERINHGDEPKQGHYRRSYSDKKRGWNTSNEFKKTRDRRN</sequence>
<accession>A0A0B2UKI3</accession>
<dbReference type="VEuPathDB" id="MicrosporidiaDB:M896_060180"/>
<keyword evidence="1" id="KW-0175">Coiled coil</keyword>
<dbReference type="EMBL" id="JOKQ01000006">
    <property type="protein sequence ID" value="KHN69520.1"/>
    <property type="molecule type" value="Genomic_DNA"/>
</dbReference>
<evidence type="ECO:0000256" key="1">
    <source>
        <dbReference type="SAM" id="Coils"/>
    </source>
</evidence>
<dbReference type="HOGENOM" id="CLU_360157_0_0_1"/>
<dbReference type="AlphaFoldDB" id="A0A0B2UKI3"/>
<feature type="coiled-coil region" evidence="1">
    <location>
        <begin position="115"/>
        <end position="156"/>
    </location>
</feature>
<comment type="caution">
    <text evidence="3">The sequence shown here is derived from an EMBL/GenBank/DDBJ whole genome shotgun (WGS) entry which is preliminary data.</text>
</comment>
<dbReference type="OrthoDB" id="2192931at2759"/>
<organism evidence="3 4">
    <name type="scientific">Ordospora colligata OC4</name>
    <dbReference type="NCBI Taxonomy" id="1354746"/>
    <lineage>
        <taxon>Eukaryota</taxon>
        <taxon>Fungi</taxon>
        <taxon>Fungi incertae sedis</taxon>
        <taxon>Microsporidia</taxon>
        <taxon>Ordosporidae</taxon>
        <taxon>Ordospora</taxon>
    </lineage>
</organism>
<proteinExistence type="predicted"/>
<dbReference type="RefSeq" id="XP_014563562.1">
    <property type="nucleotide sequence ID" value="XM_014708076.1"/>
</dbReference>
<dbReference type="InParanoid" id="A0A0B2UKI3"/>
<gene>
    <name evidence="3" type="ORF">M896_060180</name>
</gene>
<protein>
    <submittedName>
        <fullName evidence="3">Uncharacterized protein</fullName>
    </submittedName>
</protein>
<keyword evidence="4" id="KW-1185">Reference proteome</keyword>